<dbReference type="EMBL" id="CYPW01000024">
    <property type="protein sequence ID" value="CUH52911.1"/>
    <property type="molecule type" value="Genomic_DNA"/>
</dbReference>
<dbReference type="AlphaFoldDB" id="A0A0P1ERP0"/>
<sequence>MLRSLDIRDMLIIDHLELAFQPGLNVLTGETGAGKSILLDSLGFVLGWRGRAELVRAGAEQGEVIAEFDLPEGHAAHAILEDAGLPGGEELILRRVNRTDGRKTAWVNDRRVSGEVLRRLSETLVELHGQHDDRGLLNPKGHRDLLDIFAETAELRRNTRSSWAAVTSARKALAAAEAALAEAKDEEEFLRHAVTELDKLDPQPNEEADLDTRRRLMQGAEKVREDVSRAHATLGNGGAESAMGDALRWLDGAAGETGGALEAPVAALERALNELSDAVDGIERCLDALQFNPHELEEIEERLFAIRGLARKHGVIPDELGQFANDLRTRLTALDAGEGNIAELKAALKSAEAEYDLAASALTKLRASAAQALDAAVMAELAPLKMERAVFQTRLSAGEPGPEGRDAVEFVVATNPGAPAGPLAKIASGGELSRFLLALKVCLTSDISGMTLIFDEIDRGVGGATADAVGRRLKVLAEGGQVLVVTHSPQVAALGAHHWRVEKSVKNDQTLSRVVPLDQKERVDEVARMISGDTITKEARAAAKSLLT</sequence>
<dbReference type="CDD" id="cd03241">
    <property type="entry name" value="ABC_RecN"/>
    <property type="match status" value="2"/>
</dbReference>
<accession>A0A0P1ERP0</accession>
<evidence type="ECO:0000256" key="8">
    <source>
        <dbReference type="ARBA" id="ARBA00033408"/>
    </source>
</evidence>
<dbReference type="InterPro" id="IPR004604">
    <property type="entry name" value="DNA_recomb/repair_RecN"/>
</dbReference>
<feature type="coiled-coil region" evidence="10">
    <location>
        <begin position="334"/>
        <end position="368"/>
    </location>
</feature>
<evidence type="ECO:0000259" key="11">
    <source>
        <dbReference type="Pfam" id="PF02463"/>
    </source>
</evidence>
<dbReference type="PIRSF" id="PIRSF003128">
    <property type="entry name" value="RecN"/>
    <property type="match status" value="1"/>
</dbReference>
<evidence type="ECO:0000256" key="4">
    <source>
        <dbReference type="ARBA" id="ARBA00022741"/>
    </source>
</evidence>
<dbReference type="Gene3D" id="3.40.50.300">
    <property type="entry name" value="P-loop containing nucleotide triphosphate hydrolases"/>
    <property type="match status" value="2"/>
</dbReference>
<dbReference type="GO" id="GO:0009432">
    <property type="term" value="P:SOS response"/>
    <property type="evidence" value="ECO:0007669"/>
    <property type="project" value="TreeGrafter"/>
</dbReference>
<dbReference type="OrthoDB" id="9806954at2"/>
<dbReference type="NCBIfam" id="TIGR00634">
    <property type="entry name" value="recN"/>
    <property type="match status" value="1"/>
</dbReference>
<reference evidence="12 13" key="1">
    <citation type="submission" date="2015-09" db="EMBL/GenBank/DDBJ databases">
        <authorList>
            <consortium name="Swine Surveillance"/>
        </authorList>
    </citation>
    <scope>NUCLEOTIDE SEQUENCE [LARGE SCALE GENOMIC DNA]</scope>
    <source>
        <strain evidence="12 13">CECT 7688</strain>
    </source>
</reference>
<evidence type="ECO:0000256" key="10">
    <source>
        <dbReference type="SAM" id="Coils"/>
    </source>
</evidence>
<feature type="coiled-coil region" evidence="10">
    <location>
        <begin position="166"/>
        <end position="193"/>
    </location>
</feature>
<evidence type="ECO:0000256" key="9">
    <source>
        <dbReference type="PIRNR" id="PIRNR003128"/>
    </source>
</evidence>
<dbReference type="STRING" id="321267.SHM7688_02358"/>
<dbReference type="RefSeq" id="WP_058240098.1">
    <property type="nucleotide sequence ID" value="NZ_CYPW01000024.1"/>
</dbReference>
<evidence type="ECO:0000256" key="5">
    <source>
        <dbReference type="ARBA" id="ARBA00022763"/>
    </source>
</evidence>
<dbReference type="GO" id="GO:0043590">
    <property type="term" value="C:bacterial nucleoid"/>
    <property type="evidence" value="ECO:0007669"/>
    <property type="project" value="TreeGrafter"/>
</dbReference>
<name>A0A0P1ERP0_9RHOB</name>
<gene>
    <name evidence="12" type="primary">recN</name>
    <name evidence="12" type="ORF">SHM7688_02358</name>
</gene>
<evidence type="ECO:0000256" key="6">
    <source>
        <dbReference type="ARBA" id="ARBA00022840"/>
    </source>
</evidence>
<protein>
    <recommendedName>
        <fullName evidence="3 9">DNA repair protein RecN</fullName>
    </recommendedName>
    <alternativeName>
        <fullName evidence="8 9">Recombination protein N</fullName>
    </alternativeName>
</protein>
<feature type="domain" description="RecF/RecN/SMC N-terminal" evidence="11">
    <location>
        <begin position="14"/>
        <end position="502"/>
    </location>
</feature>
<dbReference type="Proteomes" id="UP000054823">
    <property type="component" value="Unassembled WGS sequence"/>
</dbReference>
<dbReference type="InterPro" id="IPR027417">
    <property type="entry name" value="P-loop_NTPase"/>
</dbReference>
<dbReference type="PANTHER" id="PTHR11059">
    <property type="entry name" value="DNA REPAIR PROTEIN RECN"/>
    <property type="match status" value="1"/>
</dbReference>
<dbReference type="InterPro" id="IPR003395">
    <property type="entry name" value="RecF/RecN/SMC_N"/>
</dbReference>
<evidence type="ECO:0000256" key="1">
    <source>
        <dbReference type="ARBA" id="ARBA00003618"/>
    </source>
</evidence>
<evidence type="ECO:0000313" key="13">
    <source>
        <dbReference type="Proteomes" id="UP000054823"/>
    </source>
</evidence>
<evidence type="ECO:0000313" key="12">
    <source>
        <dbReference type="EMBL" id="CUH52911.1"/>
    </source>
</evidence>
<dbReference type="GO" id="GO:0006310">
    <property type="term" value="P:DNA recombination"/>
    <property type="evidence" value="ECO:0007669"/>
    <property type="project" value="InterPro"/>
</dbReference>
<dbReference type="GO" id="GO:0005524">
    <property type="term" value="F:ATP binding"/>
    <property type="evidence" value="ECO:0007669"/>
    <property type="project" value="UniProtKB-KW"/>
</dbReference>
<dbReference type="Pfam" id="PF02463">
    <property type="entry name" value="SMC_N"/>
    <property type="match status" value="1"/>
</dbReference>
<keyword evidence="6" id="KW-0067">ATP-binding</keyword>
<keyword evidence="7 9" id="KW-0234">DNA repair</keyword>
<dbReference type="SUPFAM" id="SSF52540">
    <property type="entry name" value="P-loop containing nucleoside triphosphate hydrolases"/>
    <property type="match status" value="2"/>
</dbReference>
<evidence type="ECO:0000256" key="3">
    <source>
        <dbReference type="ARBA" id="ARBA00021315"/>
    </source>
</evidence>
<comment type="similarity">
    <text evidence="2 9">Belongs to the RecN family.</text>
</comment>
<proteinExistence type="inferred from homology"/>
<dbReference type="PANTHER" id="PTHR11059:SF0">
    <property type="entry name" value="DNA REPAIR PROTEIN RECN"/>
    <property type="match status" value="1"/>
</dbReference>
<evidence type="ECO:0000256" key="2">
    <source>
        <dbReference type="ARBA" id="ARBA00009441"/>
    </source>
</evidence>
<dbReference type="FunFam" id="3.40.50.300:FF:000356">
    <property type="entry name" value="DNA repair protein RecN"/>
    <property type="match status" value="1"/>
</dbReference>
<keyword evidence="10" id="KW-0175">Coiled coil</keyword>
<evidence type="ECO:0000256" key="7">
    <source>
        <dbReference type="ARBA" id="ARBA00023204"/>
    </source>
</evidence>
<comment type="function">
    <text evidence="1 9">May be involved in recombinational repair of damaged DNA.</text>
</comment>
<keyword evidence="4" id="KW-0547">Nucleotide-binding</keyword>
<keyword evidence="5 9" id="KW-0227">DNA damage</keyword>
<keyword evidence="13" id="KW-1185">Reference proteome</keyword>
<dbReference type="GO" id="GO:0006281">
    <property type="term" value="P:DNA repair"/>
    <property type="evidence" value="ECO:0007669"/>
    <property type="project" value="UniProtKB-KW"/>
</dbReference>
<organism evidence="12 13">
    <name type="scientific">Shimia marina</name>
    <dbReference type="NCBI Taxonomy" id="321267"/>
    <lineage>
        <taxon>Bacteria</taxon>
        <taxon>Pseudomonadati</taxon>
        <taxon>Pseudomonadota</taxon>
        <taxon>Alphaproteobacteria</taxon>
        <taxon>Rhodobacterales</taxon>
        <taxon>Roseobacteraceae</taxon>
    </lineage>
</organism>